<evidence type="ECO:0000256" key="1">
    <source>
        <dbReference type="ARBA" id="ARBA00001946"/>
    </source>
</evidence>
<reference evidence="11" key="1">
    <citation type="journal article" date="2019" name="Int. J. Syst. Evol. Microbiol.">
        <title>The Global Catalogue of Microorganisms (GCM) 10K type strain sequencing project: providing services to taxonomists for standard genome sequencing and annotation.</title>
        <authorList>
            <consortium name="The Broad Institute Genomics Platform"/>
            <consortium name="The Broad Institute Genome Sequencing Center for Infectious Disease"/>
            <person name="Wu L."/>
            <person name="Ma J."/>
        </authorList>
    </citation>
    <scope>NUCLEOTIDE SEQUENCE [LARGE SCALE GENOMIC DNA]</scope>
    <source>
        <strain evidence="11">JCM 18303</strain>
    </source>
</reference>
<dbReference type="Pfam" id="PF01850">
    <property type="entry name" value="PIN"/>
    <property type="match status" value="1"/>
</dbReference>
<comment type="cofactor">
    <cofactor evidence="1 8">
        <name>Mg(2+)</name>
        <dbReference type="ChEBI" id="CHEBI:18420"/>
    </cofactor>
</comment>
<evidence type="ECO:0000256" key="7">
    <source>
        <dbReference type="ARBA" id="ARBA00038093"/>
    </source>
</evidence>
<name>A0ABP9REE5_9PSEU</name>
<accession>A0ABP9REE5</accession>
<keyword evidence="2 8" id="KW-1277">Toxin-antitoxin system</keyword>
<protein>
    <recommendedName>
        <fullName evidence="8">Ribonuclease VapC</fullName>
        <shortName evidence="8">RNase VapC</shortName>
        <ecNumber evidence="8">3.1.-.-</ecNumber>
    </recommendedName>
    <alternativeName>
        <fullName evidence="8">Toxin VapC</fullName>
    </alternativeName>
</protein>
<comment type="function">
    <text evidence="8">Toxic component of a toxin-antitoxin (TA) system. An RNase.</text>
</comment>
<evidence type="ECO:0000256" key="2">
    <source>
        <dbReference type="ARBA" id="ARBA00022649"/>
    </source>
</evidence>
<keyword evidence="3 8" id="KW-0540">Nuclease</keyword>
<dbReference type="InterPro" id="IPR022907">
    <property type="entry name" value="VapC_family"/>
</dbReference>
<comment type="similarity">
    <text evidence="7 8">Belongs to the PINc/VapC protein family.</text>
</comment>
<gene>
    <name evidence="8" type="primary">vapC</name>
    <name evidence="10" type="ORF">GCM10023321_82170</name>
</gene>
<evidence type="ECO:0000313" key="11">
    <source>
        <dbReference type="Proteomes" id="UP001428817"/>
    </source>
</evidence>
<dbReference type="PANTHER" id="PTHR33653">
    <property type="entry name" value="RIBONUCLEASE VAPC2"/>
    <property type="match status" value="1"/>
</dbReference>
<dbReference type="Gene3D" id="3.40.50.1010">
    <property type="entry name" value="5'-nuclease"/>
    <property type="match status" value="1"/>
</dbReference>
<dbReference type="InterPro" id="IPR029060">
    <property type="entry name" value="PIN-like_dom_sf"/>
</dbReference>
<evidence type="ECO:0000256" key="3">
    <source>
        <dbReference type="ARBA" id="ARBA00022722"/>
    </source>
</evidence>
<feature type="domain" description="PIN" evidence="9">
    <location>
        <begin position="5"/>
        <end position="123"/>
    </location>
</feature>
<dbReference type="InterPro" id="IPR050556">
    <property type="entry name" value="Type_II_TA_system_RNase"/>
</dbReference>
<dbReference type="EC" id="3.1.-.-" evidence="8"/>
<evidence type="ECO:0000313" key="10">
    <source>
        <dbReference type="EMBL" id="GAA5175663.1"/>
    </source>
</evidence>
<evidence type="ECO:0000256" key="6">
    <source>
        <dbReference type="ARBA" id="ARBA00022842"/>
    </source>
</evidence>
<proteinExistence type="inferred from homology"/>
<organism evidence="10 11">
    <name type="scientific">Pseudonocardia eucalypti</name>
    <dbReference type="NCBI Taxonomy" id="648755"/>
    <lineage>
        <taxon>Bacteria</taxon>
        <taxon>Bacillati</taxon>
        <taxon>Actinomycetota</taxon>
        <taxon>Actinomycetes</taxon>
        <taxon>Pseudonocardiales</taxon>
        <taxon>Pseudonocardiaceae</taxon>
        <taxon>Pseudonocardia</taxon>
    </lineage>
</organism>
<sequence>MVSSYLLDTNVLSEAARPAPDSRVLARLAEVEGNAAISAVTWHELRFGVRRLPPCRRRDALEVFVSEVSARFPVIPYDERAASWHAVERARLEQAGFSRAFADGQIAATAATNALVLVTRNTADFAGFSGLMTENWWTNQP</sequence>
<dbReference type="PANTHER" id="PTHR33653:SF1">
    <property type="entry name" value="RIBONUCLEASE VAPC2"/>
    <property type="match status" value="1"/>
</dbReference>
<keyword evidence="5 8" id="KW-0378">Hydrolase</keyword>
<dbReference type="Proteomes" id="UP001428817">
    <property type="component" value="Unassembled WGS sequence"/>
</dbReference>
<feature type="binding site" evidence="8">
    <location>
        <position position="8"/>
    </location>
    <ligand>
        <name>Mg(2+)</name>
        <dbReference type="ChEBI" id="CHEBI:18420"/>
    </ligand>
</feature>
<keyword evidence="8" id="KW-0800">Toxin</keyword>
<evidence type="ECO:0000256" key="5">
    <source>
        <dbReference type="ARBA" id="ARBA00022801"/>
    </source>
</evidence>
<evidence type="ECO:0000256" key="8">
    <source>
        <dbReference type="HAMAP-Rule" id="MF_00265"/>
    </source>
</evidence>
<dbReference type="HAMAP" id="MF_00265">
    <property type="entry name" value="VapC_Nob1"/>
    <property type="match status" value="1"/>
</dbReference>
<keyword evidence="6 8" id="KW-0460">Magnesium</keyword>
<feature type="binding site" evidence="8">
    <location>
        <position position="103"/>
    </location>
    <ligand>
        <name>Mg(2+)</name>
        <dbReference type="ChEBI" id="CHEBI:18420"/>
    </ligand>
</feature>
<evidence type="ECO:0000256" key="4">
    <source>
        <dbReference type="ARBA" id="ARBA00022723"/>
    </source>
</evidence>
<keyword evidence="11" id="KW-1185">Reference proteome</keyword>
<dbReference type="InterPro" id="IPR002716">
    <property type="entry name" value="PIN_dom"/>
</dbReference>
<dbReference type="SUPFAM" id="SSF88723">
    <property type="entry name" value="PIN domain-like"/>
    <property type="match status" value="1"/>
</dbReference>
<keyword evidence="4 8" id="KW-0479">Metal-binding</keyword>
<comment type="caution">
    <text evidence="10">The sequence shown here is derived from an EMBL/GenBank/DDBJ whole genome shotgun (WGS) entry which is preliminary data.</text>
</comment>
<evidence type="ECO:0000259" key="9">
    <source>
        <dbReference type="Pfam" id="PF01850"/>
    </source>
</evidence>
<dbReference type="CDD" id="cd18747">
    <property type="entry name" value="PIN_VapC4-5_FitB-like"/>
    <property type="match status" value="1"/>
</dbReference>
<dbReference type="EMBL" id="BAABJP010000067">
    <property type="protein sequence ID" value="GAA5175663.1"/>
    <property type="molecule type" value="Genomic_DNA"/>
</dbReference>